<protein>
    <submittedName>
        <fullName evidence="3">CCD89 protein</fullName>
    </submittedName>
</protein>
<gene>
    <name evidence="3" type="primary">Ccdc89</name>
    <name evidence="3" type="ORF">TURVEL_R05903</name>
</gene>
<dbReference type="InterPro" id="IPR043450">
    <property type="entry name" value="CCDC89-like"/>
</dbReference>
<feature type="non-terminal residue" evidence="3">
    <location>
        <position position="310"/>
    </location>
</feature>
<organism evidence="3 4">
    <name type="scientific">Turnix velox</name>
    <name type="common">Little buttonquail</name>
    <dbReference type="NCBI Taxonomy" id="2529409"/>
    <lineage>
        <taxon>Eukaryota</taxon>
        <taxon>Metazoa</taxon>
        <taxon>Chordata</taxon>
        <taxon>Craniata</taxon>
        <taxon>Vertebrata</taxon>
        <taxon>Euteleostomi</taxon>
        <taxon>Archelosauria</taxon>
        <taxon>Archosauria</taxon>
        <taxon>Dinosauria</taxon>
        <taxon>Saurischia</taxon>
        <taxon>Theropoda</taxon>
        <taxon>Coelurosauria</taxon>
        <taxon>Aves</taxon>
        <taxon>Neognathae</taxon>
        <taxon>Neoaves</taxon>
        <taxon>Charadriiformes</taxon>
        <taxon>Turnicidae</taxon>
        <taxon>Turnix</taxon>
    </lineage>
</organism>
<dbReference type="PANTHER" id="PTHR34768:SF2">
    <property type="entry name" value="COILED-COIL DOMAIN CONTAINING 89"/>
    <property type="match status" value="1"/>
</dbReference>
<evidence type="ECO:0000256" key="1">
    <source>
        <dbReference type="ARBA" id="ARBA00023054"/>
    </source>
</evidence>
<dbReference type="AlphaFoldDB" id="A0A7L3L4Q1"/>
<dbReference type="OrthoDB" id="10020070at2759"/>
<feature type="coiled-coil region" evidence="2">
    <location>
        <begin position="215"/>
        <end position="242"/>
    </location>
</feature>
<name>A0A7L3L4Q1_9CHAR</name>
<keyword evidence="1 2" id="KW-0175">Coiled coil</keyword>
<feature type="non-terminal residue" evidence="3">
    <location>
        <position position="1"/>
    </location>
</feature>
<evidence type="ECO:0000313" key="3">
    <source>
        <dbReference type="EMBL" id="NXU48934.1"/>
    </source>
</evidence>
<comment type="caution">
    <text evidence="3">The sequence shown here is derived from an EMBL/GenBank/DDBJ whole genome shotgun (WGS) entry which is preliminary data.</text>
</comment>
<evidence type="ECO:0000256" key="2">
    <source>
        <dbReference type="SAM" id="Coils"/>
    </source>
</evidence>
<sequence>EEKSQKALLHSRLEQQNHMICLLKKKADDTRKSCRDLEQLDIELEKLMIEDALKMKTLTQEMQELEQYFMDLTNSHEKLTQFKNGQEKGHMQLLEETKMLFEQTVKEKEAEVLELTAQAKQLSQQLGSLQEKCASESRKAQEQEKELLEARSQQANVYAWEVHSLKTQLQHLQEKHRQTVGQLQQAESQQWAQGSELQAKLLRANEEKERLLALAMEQGKALQSKQREVEQLEKQLVIAKKARQKAGKYLMKEAAAMDHDLRVQELPQRLRSSREAYDKLSLQFDACRKHSMEPPTKEKAVNVRLHHFHM</sequence>
<dbReference type="PANTHER" id="PTHR34768">
    <property type="entry name" value="COILED-COIL DOMAIN-CONTAINING PROTEIN 89"/>
    <property type="match status" value="1"/>
</dbReference>
<feature type="coiled-coil region" evidence="2">
    <location>
        <begin position="55"/>
        <end position="189"/>
    </location>
</feature>
<dbReference type="Proteomes" id="UP000582182">
    <property type="component" value="Unassembled WGS sequence"/>
</dbReference>
<accession>A0A7L3L4Q1</accession>
<keyword evidence="4" id="KW-1185">Reference proteome</keyword>
<proteinExistence type="predicted"/>
<reference evidence="3 4" key="1">
    <citation type="submission" date="2019-09" db="EMBL/GenBank/DDBJ databases">
        <title>Bird 10,000 Genomes (B10K) Project - Family phase.</title>
        <authorList>
            <person name="Zhang G."/>
        </authorList>
    </citation>
    <scope>NUCLEOTIDE SEQUENCE [LARGE SCALE GENOMIC DNA]</scope>
    <source>
        <strain evidence="3">B10K-DU-029-46</strain>
    </source>
</reference>
<evidence type="ECO:0000313" key="4">
    <source>
        <dbReference type="Proteomes" id="UP000582182"/>
    </source>
</evidence>
<dbReference type="EMBL" id="VZTY01005428">
    <property type="protein sequence ID" value="NXU48934.1"/>
    <property type="molecule type" value="Genomic_DNA"/>
</dbReference>